<reference evidence="2 3" key="1">
    <citation type="submission" date="2023-05" db="EMBL/GenBank/DDBJ databases">
        <title>Pseudodonghicola sp. nov.</title>
        <authorList>
            <person name="Huang J."/>
        </authorList>
    </citation>
    <scope>NUCLEOTIDE SEQUENCE [LARGE SCALE GENOMIC DNA]</scope>
    <source>
        <strain evidence="2 3">IC7</strain>
    </source>
</reference>
<dbReference type="InterPro" id="IPR008407">
    <property type="entry name" value="Brnchd-chn_aa_trnsp_AzlD"/>
</dbReference>
<dbReference type="Proteomes" id="UP001243757">
    <property type="component" value="Unassembled WGS sequence"/>
</dbReference>
<keyword evidence="1" id="KW-1133">Transmembrane helix</keyword>
<keyword evidence="1" id="KW-0472">Membrane</keyword>
<feature type="transmembrane region" description="Helical" evidence="1">
    <location>
        <begin position="101"/>
        <end position="119"/>
    </location>
</feature>
<comment type="caution">
    <text evidence="2">The sequence shown here is derived from an EMBL/GenBank/DDBJ whole genome shotgun (WGS) entry which is preliminary data.</text>
</comment>
<feature type="transmembrane region" description="Helical" evidence="1">
    <location>
        <begin position="20"/>
        <end position="42"/>
    </location>
</feature>
<gene>
    <name evidence="2" type="ORF">QO033_06050</name>
</gene>
<dbReference type="EMBL" id="JASNJD010000003">
    <property type="protein sequence ID" value="MDK3017230.1"/>
    <property type="molecule type" value="Genomic_DNA"/>
</dbReference>
<protein>
    <submittedName>
        <fullName evidence="2">AzlD domain-containing protein</fullName>
    </submittedName>
</protein>
<evidence type="ECO:0000313" key="2">
    <source>
        <dbReference type="EMBL" id="MDK3017230.1"/>
    </source>
</evidence>
<dbReference type="Pfam" id="PF05437">
    <property type="entry name" value="AzlD"/>
    <property type="match status" value="1"/>
</dbReference>
<proteinExistence type="predicted"/>
<sequence length="120" mass="12633">MTETSPLTAAVAPPDPTTLWILIIGLAIGTFLLRFVFVGFVGDRPMPEWLLRHLRYTAVAILPALVAPLVVWPAATGGQLDLPRTAAAAATIVAGWISKNVLIGIGAGAVTLYTLLYLLG</sequence>
<evidence type="ECO:0000313" key="3">
    <source>
        <dbReference type="Proteomes" id="UP001243757"/>
    </source>
</evidence>
<accession>A0ABT7EY06</accession>
<organism evidence="2 3">
    <name type="scientific">Pseudodonghicola flavimaris</name>
    <dbReference type="NCBI Taxonomy" id="3050036"/>
    <lineage>
        <taxon>Bacteria</taxon>
        <taxon>Pseudomonadati</taxon>
        <taxon>Pseudomonadota</taxon>
        <taxon>Alphaproteobacteria</taxon>
        <taxon>Rhodobacterales</taxon>
        <taxon>Paracoccaceae</taxon>
        <taxon>Pseudodonghicola</taxon>
    </lineage>
</organism>
<keyword evidence="3" id="KW-1185">Reference proteome</keyword>
<name>A0ABT7EY06_9RHOB</name>
<feature type="transmembrane region" description="Helical" evidence="1">
    <location>
        <begin position="54"/>
        <end position="75"/>
    </location>
</feature>
<dbReference type="RefSeq" id="WP_284480045.1">
    <property type="nucleotide sequence ID" value="NZ_JASNJD010000003.1"/>
</dbReference>
<keyword evidence="1" id="KW-0812">Transmembrane</keyword>
<evidence type="ECO:0000256" key="1">
    <source>
        <dbReference type="SAM" id="Phobius"/>
    </source>
</evidence>